<dbReference type="AlphaFoldDB" id="A0A2W7S8Y2"/>
<sequence>MKITERNKGDTQDLEDSILIPKEQVDQFSNSLVRILDMIDLENCDRVQREDIKNVYRLLTYFYKVEEK</sequence>
<dbReference type="EMBL" id="QKZU01000004">
    <property type="protein sequence ID" value="PZX59355.1"/>
    <property type="molecule type" value="Genomic_DNA"/>
</dbReference>
<dbReference type="OrthoDB" id="9888178at2"/>
<name>A0A2W7S8Y2_9BACT</name>
<dbReference type="RefSeq" id="WP_086501252.1">
    <property type="nucleotide sequence ID" value="NZ_MSSV01000007.1"/>
</dbReference>
<reference evidence="2 4" key="2">
    <citation type="submission" date="2019-08" db="EMBL/GenBank/DDBJ databases">
        <title>Genome of Algoriphagus ratkowskyi IC026.</title>
        <authorList>
            <person name="Bowman J.P."/>
        </authorList>
    </citation>
    <scope>NUCLEOTIDE SEQUENCE [LARGE SCALE GENOMIC DNA]</scope>
    <source>
        <strain evidence="2 4">IC026</strain>
    </source>
</reference>
<dbReference type="Proteomes" id="UP000249115">
    <property type="component" value="Unassembled WGS sequence"/>
</dbReference>
<evidence type="ECO:0000313" key="4">
    <source>
        <dbReference type="Proteomes" id="UP000321927"/>
    </source>
</evidence>
<organism evidence="1 3">
    <name type="scientific">Algoriphagus ratkowskyi</name>
    <dbReference type="NCBI Taxonomy" id="57028"/>
    <lineage>
        <taxon>Bacteria</taxon>
        <taxon>Pseudomonadati</taxon>
        <taxon>Bacteroidota</taxon>
        <taxon>Cytophagia</taxon>
        <taxon>Cytophagales</taxon>
        <taxon>Cyclobacteriaceae</taxon>
        <taxon>Algoriphagus</taxon>
    </lineage>
</organism>
<dbReference type="EMBL" id="VORV01000007">
    <property type="protein sequence ID" value="TXD77378.1"/>
    <property type="molecule type" value="Genomic_DNA"/>
</dbReference>
<evidence type="ECO:0000313" key="3">
    <source>
        <dbReference type="Proteomes" id="UP000249115"/>
    </source>
</evidence>
<comment type="caution">
    <text evidence="1">The sequence shown here is derived from an EMBL/GenBank/DDBJ whole genome shotgun (WGS) entry which is preliminary data.</text>
</comment>
<evidence type="ECO:0000313" key="2">
    <source>
        <dbReference type="EMBL" id="TXD77378.1"/>
    </source>
</evidence>
<reference evidence="1 3" key="1">
    <citation type="submission" date="2018-06" db="EMBL/GenBank/DDBJ databases">
        <title>Genomic Encyclopedia of Archaeal and Bacterial Type Strains, Phase II (KMG-II): from individual species to whole genera.</title>
        <authorList>
            <person name="Goeker M."/>
        </authorList>
    </citation>
    <scope>NUCLEOTIDE SEQUENCE [LARGE SCALE GENOMIC DNA]</scope>
    <source>
        <strain evidence="1 3">DSM 22686</strain>
    </source>
</reference>
<accession>A0A2W7S8Y2</accession>
<gene>
    <name evidence="2" type="ORF">ESW18_11260</name>
    <name evidence="1" type="ORF">LV84_01386</name>
</gene>
<evidence type="ECO:0000313" key="1">
    <source>
        <dbReference type="EMBL" id="PZX59355.1"/>
    </source>
</evidence>
<protein>
    <submittedName>
        <fullName evidence="1">Uncharacterized protein</fullName>
    </submittedName>
</protein>
<proteinExistence type="predicted"/>
<dbReference type="Proteomes" id="UP000321927">
    <property type="component" value="Unassembled WGS sequence"/>
</dbReference>
<keyword evidence="4" id="KW-1185">Reference proteome</keyword>